<comment type="catalytic activity">
    <reaction evidence="4 5 6">
        <text>an acyl phosphate + H2O = a carboxylate + phosphate + H(+)</text>
        <dbReference type="Rhea" id="RHEA:14965"/>
        <dbReference type="ChEBI" id="CHEBI:15377"/>
        <dbReference type="ChEBI" id="CHEBI:15378"/>
        <dbReference type="ChEBI" id="CHEBI:29067"/>
        <dbReference type="ChEBI" id="CHEBI:43474"/>
        <dbReference type="ChEBI" id="CHEBI:59918"/>
        <dbReference type="EC" id="3.6.1.7"/>
    </reaction>
</comment>
<evidence type="ECO:0000256" key="7">
    <source>
        <dbReference type="RuleBase" id="RU004168"/>
    </source>
</evidence>
<accession>A0ABW3L1F2</accession>
<comment type="similarity">
    <text evidence="1 7">Belongs to the acylphosphatase family.</text>
</comment>
<dbReference type="RefSeq" id="WP_386056873.1">
    <property type="nucleotide sequence ID" value="NZ_JBHTKL010000001.1"/>
</dbReference>
<dbReference type="Pfam" id="PF00708">
    <property type="entry name" value="Acylphosphatase"/>
    <property type="match status" value="1"/>
</dbReference>
<keyword evidence="10" id="KW-1185">Reference proteome</keyword>
<proteinExistence type="inferred from homology"/>
<dbReference type="PROSITE" id="PS00151">
    <property type="entry name" value="ACYLPHOSPHATASE_2"/>
    <property type="match status" value="1"/>
</dbReference>
<dbReference type="InterPro" id="IPR036046">
    <property type="entry name" value="Acylphosphatase-like_dom_sf"/>
</dbReference>
<reference evidence="10" key="1">
    <citation type="journal article" date="2019" name="Int. J. Syst. Evol. Microbiol.">
        <title>The Global Catalogue of Microorganisms (GCM) 10K type strain sequencing project: providing services to taxonomists for standard genome sequencing and annotation.</title>
        <authorList>
            <consortium name="The Broad Institute Genomics Platform"/>
            <consortium name="The Broad Institute Genome Sequencing Center for Infectious Disease"/>
            <person name="Wu L."/>
            <person name="Ma J."/>
        </authorList>
    </citation>
    <scope>NUCLEOTIDE SEQUENCE [LARGE SCALE GENOMIC DNA]</scope>
    <source>
        <strain evidence="10">CCUG 56607</strain>
    </source>
</reference>
<evidence type="ECO:0000259" key="8">
    <source>
        <dbReference type="PROSITE" id="PS51160"/>
    </source>
</evidence>
<dbReference type="Gene3D" id="3.30.70.100">
    <property type="match status" value="1"/>
</dbReference>
<dbReference type="PANTHER" id="PTHR47268:SF4">
    <property type="entry name" value="ACYLPHOSPHATASE"/>
    <property type="match status" value="1"/>
</dbReference>
<evidence type="ECO:0000256" key="5">
    <source>
        <dbReference type="PROSITE-ProRule" id="PRU00520"/>
    </source>
</evidence>
<organism evidence="9 10">
    <name type="scientific">Thalassobacillus hwangdonensis</name>
    <dbReference type="NCBI Taxonomy" id="546108"/>
    <lineage>
        <taxon>Bacteria</taxon>
        <taxon>Bacillati</taxon>
        <taxon>Bacillota</taxon>
        <taxon>Bacilli</taxon>
        <taxon>Bacillales</taxon>
        <taxon>Bacillaceae</taxon>
        <taxon>Thalassobacillus</taxon>
    </lineage>
</organism>
<evidence type="ECO:0000256" key="6">
    <source>
        <dbReference type="RuleBase" id="RU000553"/>
    </source>
</evidence>
<dbReference type="PROSITE" id="PS00150">
    <property type="entry name" value="ACYLPHOSPHATASE_1"/>
    <property type="match status" value="1"/>
</dbReference>
<evidence type="ECO:0000313" key="10">
    <source>
        <dbReference type="Proteomes" id="UP001596990"/>
    </source>
</evidence>
<evidence type="ECO:0000256" key="1">
    <source>
        <dbReference type="ARBA" id="ARBA00005614"/>
    </source>
</evidence>
<keyword evidence="5 6" id="KW-0378">Hydrolase</keyword>
<dbReference type="InterPro" id="IPR001792">
    <property type="entry name" value="Acylphosphatase-like_dom"/>
</dbReference>
<sequence length="90" mass="9936">MGVVHMIVHGTVQGVGFRSMTQQLAANHDIKGWVKNKADGTVEIEAEGSQEDLNRFIDKIKQGPSPYASVENIEMNTVNSSKDFDTFKVL</sequence>
<feature type="active site" evidence="5">
    <location>
        <position position="36"/>
    </location>
</feature>
<name>A0ABW3L1F2_9BACI</name>
<evidence type="ECO:0000256" key="2">
    <source>
        <dbReference type="ARBA" id="ARBA00012150"/>
    </source>
</evidence>
<dbReference type="SUPFAM" id="SSF54975">
    <property type="entry name" value="Acylphosphatase/BLUF domain-like"/>
    <property type="match status" value="1"/>
</dbReference>
<dbReference type="PANTHER" id="PTHR47268">
    <property type="entry name" value="ACYLPHOSPHATASE"/>
    <property type="match status" value="1"/>
</dbReference>
<dbReference type="InterPro" id="IPR020456">
    <property type="entry name" value="Acylphosphatase"/>
</dbReference>
<evidence type="ECO:0000256" key="4">
    <source>
        <dbReference type="ARBA" id="ARBA00047645"/>
    </source>
</evidence>
<comment type="caution">
    <text evidence="9">The sequence shown here is derived from an EMBL/GenBank/DDBJ whole genome shotgun (WGS) entry which is preliminary data.</text>
</comment>
<protein>
    <recommendedName>
        <fullName evidence="3 5">Acylphosphatase</fullName>
        <ecNumber evidence="2 5">3.6.1.7</ecNumber>
    </recommendedName>
</protein>
<feature type="domain" description="Acylphosphatase-like" evidence="8">
    <location>
        <begin position="3"/>
        <end position="90"/>
    </location>
</feature>
<dbReference type="EC" id="3.6.1.7" evidence="2 5"/>
<evidence type="ECO:0000313" key="9">
    <source>
        <dbReference type="EMBL" id="MFD1018399.1"/>
    </source>
</evidence>
<feature type="active site" evidence="5">
    <location>
        <position position="18"/>
    </location>
</feature>
<gene>
    <name evidence="9" type="ORF">ACFQ2J_04215</name>
</gene>
<dbReference type="InterPro" id="IPR017968">
    <property type="entry name" value="Acylphosphatase_CS"/>
</dbReference>
<dbReference type="PROSITE" id="PS51160">
    <property type="entry name" value="ACYLPHOSPHATASE_3"/>
    <property type="match status" value="1"/>
</dbReference>
<evidence type="ECO:0000256" key="3">
    <source>
        <dbReference type="ARBA" id="ARBA00015991"/>
    </source>
</evidence>
<dbReference type="Proteomes" id="UP001596990">
    <property type="component" value="Unassembled WGS sequence"/>
</dbReference>
<dbReference type="EMBL" id="JBHTKL010000001">
    <property type="protein sequence ID" value="MFD1018399.1"/>
    <property type="molecule type" value="Genomic_DNA"/>
</dbReference>